<organism evidence="1 3">
    <name type="scientific">Alkalithermobacter thermoalcaliphilus JW-YL-7 = DSM 7308</name>
    <dbReference type="NCBI Taxonomy" id="1121328"/>
    <lineage>
        <taxon>Bacteria</taxon>
        <taxon>Bacillati</taxon>
        <taxon>Bacillota</taxon>
        <taxon>Clostridia</taxon>
        <taxon>Peptostreptococcales</taxon>
        <taxon>Tepidibacteraceae</taxon>
        <taxon>Alkalithermobacter</taxon>
    </lineage>
</organism>
<dbReference type="PATRIC" id="fig|1121328.3.peg.1129"/>
<comment type="caution">
    <text evidence="1">The sequence shown here is derived from an EMBL/GenBank/DDBJ whole genome shotgun (WGS) entry which is preliminary data.</text>
</comment>
<evidence type="ECO:0000313" key="1">
    <source>
        <dbReference type="EMBL" id="KXZ40045.1"/>
    </source>
</evidence>
<dbReference type="STRING" id="1121328.JWYL7_1120"/>
<proteinExistence type="predicted"/>
<evidence type="ECO:0000313" key="3">
    <source>
        <dbReference type="Proteomes" id="UP000092605"/>
    </source>
</evidence>
<keyword evidence="4" id="KW-1185">Reference proteome</keyword>
<accession>A0A150FSA1</accession>
<dbReference type="AlphaFoldDB" id="A0A150FSA1"/>
<dbReference type="RefSeq" id="WP_331721905.1">
    <property type="nucleotide sequence ID" value="NZ_FRBG01000012.1"/>
</dbReference>
<evidence type="ECO:0000313" key="2">
    <source>
        <dbReference type="EMBL" id="SHL12492.1"/>
    </source>
</evidence>
<dbReference type="EMBL" id="FRBG01000012">
    <property type="protein sequence ID" value="SHL12492.1"/>
    <property type="molecule type" value="Genomic_DNA"/>
</dbReference>
<sequence>MNDLIIFQNEEFGKIRMVEIDCKPYAVACDVAKALGYSIPHKAVRG</sequence>
<name>A0A150FSA1_CLOPD</name>
<gene>
    <name evidence="1" type="ORF">JWYL7_1120</name>
    <name evidence="2" type="ORF">SAMN05661008_01495</name>
</gene>
<reference evidence="2 4" key="2">
    <citation type="submission" date="2016-11" db="EMBL/GenBank/DDBJ databases">
        <authorList>
            <person name="Varghese N."/>
            <person name="Submissions S."/>
        </authorList>
    </citation>
    <scope>NUCLEOTIDE SEQUENCE [LARGE SCALE GENOMIC DNA]</scope>
    <source>
        <strain evidence="2 4">DSM 7308</strain>
    </source>
</reference>
<dbReference type="Proteomes" id="UP000092605">
    <property type="component" value="Unassembled WGS sequence"/>
</dbReference>
<evidence type="ECO:0000313" key="4">
    <source>
        <dbReference type="Proteomes" id="UP000323392"/>
    </source>
</evidence>
<reference evidence="1 3" key="1">
    <citation type="submission" date="2016-02" db="EMBL/GenBank/DDBJ databases">
        <title>Draft genome sequence for Clostridium paradoxum JW-YL-7.</title>
        <authorList>
            <person name="Utturkar S.M."/>
            <person name="Lancaster A."/>
            <person name="Poole F.L."/>
            <person name="Adams M.W."/>
            <person name="Brown S.D."/>
        </authorList>
    </citation>
    <scope>NUCLEOTIDE SEQUENCE [LARGE SCALE GENOMIC DNA]</scope>
    <source>
        <strain evidence="1 3">JW-YL-7</strain>
    </source>
</reference>
<dbReference type="EMBL" id="LSFY01000001">
    <property type="protein sequence ID" value="KXZ40045.1"/>
    <property type="molecule type" value="Genomic_DNA"/>
</dbReference>
<protein>
    <submittedName>
        <fullName evidence="2">BRO family, N-terminal domain</fullName>
    </submittedName>
    <submittedName>
        <fullName evidence="1">Prophage antirepressor</fullName>
    </submittedName>
</protein>
<dbReference type="Proteomes" id="UP000323392">
    <property type="component" value="Unassembled WGS sequence"/>
</dbReference>